<accession>A0ABD3N9G9</accession>
<evidence type="ECO:0000313" key="3">
    <source>
        <dbReference type="EMBL" id="KAL3772607.1"/>
    </source>
</evidence>
<feature type="region of interest" description="Disordered" evidence="1">
    <location>
        <begin position="415"/>
        <end position="445"/>
    </location>
</feature>
<comment type="caution">
    <text evidence="3">The sequence shown here is derived from an EMBL/GenBank/DDBJ whole genome shotgun (WGS) entry which is preliminary data.</text>
</comment>
<feature type="region of interest" description="Disordered" evidence="1">
    <location>
        <begin position="263"/>
        <end position="296"/>
    </location>
</feature>
<feature type="region of interest" description="Disordered" evidence="1">
    <location>
        <begin position="1"/>
        <end position="32"/>
    </location>
</feature>
<feature type="domain" description="NUP160 middle TPR" evidence="2">
    <location>
        <begin position="1401"/>
        <end position="1482"/>
    </location>
</feature>
<dbReference type="PANTHER" id="PTHR21286">
    <property type="entry name" value="NUCLEAR PORE COMPLEX PROTEIN NUP160"/>
    <property type="match status" value="1"/>
</dbReference>
<name>A0ABD3N9G9_9STRA</name>
<feature type="compositionally biased region" description="Basic residues" evidence="1">
    <location>
        <begin position="415"/>
        <end position="427"/>
    </location>
</feature>
<sequence length="2012" mass="219040">MQEIPFLQHHSPLPLPSATGHGGQGQYSSVAAASPSKSASTIHVTVSSSQHDIIVDKHSNDNVIGGENGAIRLTLTTAPSDKDAAAATAAAAAKNSSTSLLAITDQDDNVNSNDNNNIMPLLLPYSNTTISTTVKQANSNPILHSNEPQSQQHYYTPSSSALLRGLASMHHCSIDNRFIFTTGIVGTKKGLIRISIKDNDVLDDDDEEEEGIKMMMTTLAPPDNICRVRDVDLSSLFESKRKDGVKLLDSTIVGVAVFVVPHPGPSSPSSSGRQDGDGSDWDGERMEEDDDNSMANVVGNTTQQSVLYLRAVDMYGTVLTLALSYPSLEPINDDNTTVTVGGAYSSFLLPLSPTTTTTTGVGSSSSSRSTLRLLPHPGSTIEYNQVCFPTPSTVVFALNPHLYCVDFGSGGFKRSSSRHLDHNHHPRTAGSSTATTSSSSGPAAAGGIEGKLIRVNTRVWTNLHVVTSDPIADQLLGAPSTPIVRKKKKQRKSLGSILVMATYTLMGMPTYDADQEYDYPDEDDCDEQVGNFEDGEMDLGHGVSSSAIPSIAAVAGLITTSTNNDDAIAKVATLHSDGSLRIWIAEPSRTKKSDEEGGGKLRIPSVQRVAIVVDEDDGAGPRYVDPSIPNPSLWDPSRDALVLRGKCTYDPKSGTNEYECALYIQCYASRRNKRVFSSRSVVHIFRGGIVGVTTRGDGGYDDESTRALPSGNTADVQTLALPTDTTSIVDISWSRTQDLIVMLRHRALDCDGVSDTFYDIVEEEVDDGEVVLAIYPLESPSCYSNEVVLPSRLDLDYRGHTFGLCVEEELDRYMCPTTDIQKNHDIGEPECNNHAIAPFPRLSSQLISKAEYQLDRAGLLAVLQPFGRSRPSVLAVYYAMSSLKLLDDGIGYDEIRPVTILSAMRKWKIQSAFHTSRAIVPVENMDANTLNTPSASKSLSIYHAFASATKTSNTRSTLIPDGTDANQDDNVVKSRVHDVEAAQQSYRLKWIRFLSEIRRYEAQLDEVLCLKMSTSATFLFRGSRVSAVTQGNSNTIAEVPDSTTISPYESEIMARLDELALDLFAWITSKPELRNQWSKVESFLYDGVSKASSLVDGWAYSSLDSNALLSQVEMLGTSAMIKLAVTDSQIQLLSEMSQLSSAFTELWLMSPASESSSVCTRLSISKDFTTTASSIQRLCESDTISSAAALVSSRLESIRHLSLSRLLLVFGAPCKNPLIVQQSLRFTLYSTALSWSVHQPSSKDNQMTVLEDSLSTLLPNKSSSGIMATSRLADTFCSFAFGPNVHELPDSVFAKLIPVWRERRVALRLLAPFVAFPSRLVSSEVKQKRMEVVVDCLLTEAAMVGNENSGNQTTPFSLWQLASKILVEATSMTNRVEALERHLSILEPSHDATTVPNCCGVILEAVRDALDANESDADVPALWEIAFQVTMRGKLWDRALHACISNPSAEQRQVNIKHLVLGMVDAGALGKLVDMSLTVVGQVVSPIFMQVDDQEIDNDEPASGVVDLFKLASEFIEEAAVEQSSGRPWSSDGHEVMKARPNYWSCLYALHASRGNWRQATHAMDMLGKATVHSLSPAMSNPQKPQALSKAASRKVMDDVCLSSQACAHAIKLVHNPSHRYLLTSNEGISSESRLLTEEDMERRATRALALRMLSMDENSPDSVGSMLVSSSRDTIDSLARFGYYDHATSVSLGVSSKRGGCPGGLDLFDEALNYILCTYLVPAATATSNSAQLEDDDGGLDSLQLRSKIAQIRASSSTCALQSSSNTCIPHSHVTSFTSNCMSWASNWKNEEALQSSIAMDLLQQYTIVHSKRCPGLGLNVARAILKEGKGMSNLPAWLTELCTFGLPGDGNHEGGLFVQTAGKGSGIADPAGLMRLLIQNHQYGEACDVASSILSKREETFSCLRDTRASSRLPEKGSIDYIPYDLIDMLWDMIESIIATNSPSSCKDVRSQVQSLTKKRYRMERSLETHFESLKLSEEGLRLNQPCRRLWILMMMSVYSNMLLAVGNEE</sequence>
<gene>
    <name evidence="3" type="ORF">ACHAWU_002513</name>
</gene>
<organism evidence="3 4">
    <name type="scientific">Discostella pseudostelligera</name>
    <dbReference type="NCBI Taxonomy" id="259834"/>
    <lineage>
        <taxon>Eukaryota</taxon>
        <taxon>Sar</taxon>
        <taxon>Stramenopiles</taxon>
        <taxon>Ochrophyta</taxon>
        <taxon>Bacillariophyta</taxon>
        <taxon>Coscinodiscophyceae</taxon>
        <taxon>Thalassiosirophycidae</taxon>
        <taxon>Stephanodiscales</taxon>
        <taxon>Stephanodiscaceae</taxon>
        <taxon>Discostella</taxon>
    </lineage>
</organism>
<evidence type="ECO:0000256" key="1">
    <source>
        <dbReference type="SAM" id="MobiDB-lite"/>
    </source>
</evidence>
<protein>
    <recommendedName>
        <fullName evidence="2">NUP160 middle TPR domain-containing protein</fullName>
    </recommendedName>
</protein>
<dbReference type="Proteomes" id="UP001530293">
    <property type="component" value="Unassembled WGS sequence"/>
</dbReference>
<keyword evidence="4" id="KW-1185">Reference proteome</keyword>
<dbReference type="Pfam" id="PF23354">
    <property type="entry name" value="TPR_NUP160_120_M"/>
    <property type="match status" value="1"/>
</dbReference>
<dbReference type="GO" id="GO:0005643">
    <property type="term" value="C:nuclear pore"/>
    <property type="evidence" value="ECO:0007669"/>
    <property type="project" value="UniProtKB-ARBA"/>
</dbReference>
<dbReference type="PANTHER" id="PTHR21286:SF0">
    <property type="entry name" value="NUCLEAR PORE COMPLEX PROTEIN NUP160"/>
    <property type="match status" value="1"/>
</dbReference>
<dbReference type="EMBL" id="JALLBG020000008">
    <property type="protein sequence ID" value="KAL3772607.1"/>
    <property type="molecule type" value="Genomic_DNA"/>
</dbReference>
<feature type="compositionally biased region" description="Low complexity" evidence="1">
    <location>
        <begin position="428"/>
        <end position="445"/>
    </location>
</feature>
<feature type="compositionally biased region" description="Acidic residues" evidence="1">
    <location>
        <begin position="277"/>
        <end position="292"/>
    </location>
</feature>
<evidence type="ECO:0000259" key="2">
    <source>
        <dbReference type="Pfam" id="PF23354"/>
    </source>
</evidence>
<proteinExistence type="predicted"/>
<dbReference type="GO" id="GO:0006913">
    <property type="term" value="P:nucleocytoplasmic transport"/>
    <property type="evidence" value="ECO:0007669"/>
    <property type="project" value="UniProtKB-ARBA"/>
</dbReference>
<reference evidence="3 4" key="1">
    <citation type="submission" date="2024-10" db="EMBL/GenBank/DDBJ databases">
        <title>Updated reference genomes for cyclostephanoid diatoms.</title>
        <authorList>
            <person name="Roberts W.R."/>
            <person name="Alverson A.J."/>
        </authorList>
    </citation>
    <scope>NUCLEOTIDE SEQUENCE [LARGE SCALE GENOMIC DNA]</scope>
    <source>
        <strain evidence="3 4">AJA232-27</strain>
    </source>
</reference>
<dbReference type="InterPro" id="IPR021717">
    <property type="entry name" value="Nucleoporin_Nup160"/>
</dbReference>
<evidence type="ECO:0000313" key="4">
    <source>
        <dbReference type="Proteomes" id="UP001530293"/>
    </source>
</evidence>
<dbReference type="InterPro" id="IPR056535">
    <property type="entry name" value="TPR_NUP160_M"/>
</dbReference>